<dbReference type="Proteomes" id="UP001419268">
    <property type="component" value="Unassembled WGS sequence"/>
</dbReference>
<comment type="caution">
    <text evidence="2">The sequence shown here is derived from an EMBL/GenBank/DDBJ whole genome shotgun (WGS) entry which is preliminary data.</text>
</comment>
<organism evidence="2 3">
    <name type="scientific">Stephania cephalantha</name>
    <dbReference type="NCBI Taxonomy" id="152367"/>
    <lineage>
        <taxon>Eukaryota</taxon>
        <taxon>Viridiplantae</taxon>
        <taxon>Streptophyta</taxon>
        <taxon>Embryophyta</taxon>
        <taxon>Tracheophyta</taxon>
        <taxon>Spermatophyta</taxon>
        <taxon>Magnoliopsida</taxon>
        <taxon>Ranunculales</taxon>
        <taxon>Menispermaceae</taxon>
        <taxon>Menispermoideae</taxon>
        <taxon>Cissampelideae</taxon>
        <taxon>Stephania</taxon>
    </lineage>
</organism>
<reference evidence="2 3" key="1">
    <citation type="submission" date="2024-01" db="EMBL/GenBank/DDBJ databases">
        <title>Genome assemblies of Stephania.</title>
        <authorList>
            <person name="Yang L."/>
        </authorList>
    </citation>
    <scope>NUCLEOTIDE SEQUENCE [LARGE SCALE GENOMIC DNA]</scope>
    <source>
        <strain evidence="2">JXDWG</strain>
        <tissue evidence="2">Leaf</tissue>
    </source>
</reference>
<dbReference type="EMBL" id="JBBNAG010000005">
    <property type="protein sequence ID" value="KAK9133126.1"/>
    <property type="molecule type" value="Genomic_DNA"/>
</dbReference>
<feature type="region of interest" description="Disordered" evidence="1">
    <location>
        <begin position="1"/>
        <end position="24"/>
    </location>
</feature>
<evidence type="ECO:0000313" key="3">
    <source>
        <dbReference type="Proteomes" id="UP001419268"/>
    </source>
</evidence>
<evidence type="ECO:0000313" key="2">
    <source>
        <dbReference type="EMBL" id="KAK9133126.1"/>
    </source>
</evidence>
<gene>
    <name evidence="2" type="ORF">Scep_012654</name>
</gene>
<proteinExistence type="predicted"/>
<dbReference type="AlphaFoldDB" id="A0AAP0JGU2"/>
<feature type="compositionally biased region" description="Basic and acidic residues" evidence="1">
    <location>
        <begin position="1"/>
        <end position="19"/>
    </location>
</feature>
<keyword evidence="3" id="KW-1185">Reference proteome</keyword>
<evidence type="ECO:0000256" key="1">
    <source>
        <dbReference type="SAM" id="MobiDB-lite"/>
    </source>
</evidence>
<name>A0AAP0JGU2_9MAGN</name>
<sequence length="252" mass="29697">MGEGRGERWVRDGRTEQPKLDVGTGGRRWQCMRGRYLLRWWRWVRTRGRMDVGPEARDGGGRDGWGIGGGDGWGTEGGWMWDRVTKARDGWGERWVVMDEHRRRWWMSRGGDGGDGKGREAEMVDEQRRRRWTEMAEIERDGALALPRRHRQRLRRLGQGGRRRPEEVEDWKWKWLPVGCGCENVSVDALKNVEVNEDTQVEDYWSETSEGLEVFQTELKIIIAQNEEEKNEMKIEVISKRLEKKQKESKED</sequence>
<accession>A0AAP0JGU2</accession>
<protein>
    <submittedName>
        <fullName evidence="2">Uncharacterized protein</fullName>
    </submittedName>
</protein>